<dbReference type="EMBL" id="BFAD01000011">
    <property type="protein sequence ID" value="GBE87637.1"/>
    <property type="molecule type" value="Genomic_DNA"/>
</dbReference>
<dbReference type="PANTHER" id="PTHR47667">
    <property type="entry name" value="REGULATOR OF TY1 TRANSPOSITION PROTEIN 107"/>
    <property type="match status" value="1"/>
</dbReference>
<dbReference type="AlphaFoldDB" id="A0A401GZP2"/>
<feature type="domain" description="BRCT" evidence="2">
    <location>
        <begin position="171"/>
        <end position="246"/>
    </location>
</feature>
<dbReference type="GO" id="GO:0035361">
    <property type="term" value="C:Cul8-RING ubiquitin ligase complex"/>
    <property type="evidence" value="ECO:0007669"/>
    <property type="project" value="TreeGrafter"/>
</dbReference>
<dbReference type="InterPro" id="IPR036420">
    <property type="entry name" value="BRCT_dom_sf"/>
</dbReference>
<dbReference type="InParanoid" id="A0A401GZP2"/>
<keyword evidence="4" id="KW-1185">Reference proteome</keyword>
<gene>
    <name evidence="3" type="ORF">SCP_1103140</name>
</gene>
<accession>A0A401GZP2</accession>
<evidence type="ECO:0000313" key="4">
    <source>
        <dbReference type="Proteomes" id="UP000287166"/>
    </source>
</evidence>
<dbReference type="SMART" id="SM00292">
    <property type="entry name" value="BRCT"/>
    <property type="match status" value="1"/>
</dbReference>
<comment type="caution">
    <text evidence="3">The sequence shown here is derived from an EMBL/GenBank/DDBJ whole genome shotgun (WGS) entry which is preliminary data.</text>
</comment>
<dbReference type="Pfam" id="PF12738">
    <property type="entry name" value="PTCB-BRCT"/>
    <property type="match status" value="1"/>
</dbReference>
<feature type="compositionally biased region" description="Basic residues" evidence="1">
    <location>
        <begin position="393"/>
        <end position="407"/>
    </location>
</feature>
<evidence type="ECO:0000259" key="2">
    <source>
        <dbReference type="PROSITE" id="PS50172"/>
    </source>
</evidence>
<dbReference type="Proteomes" id="UP000287166">
    <property type="component" value="Unassembled WGS sequence"/>
</dbReference>
<evidence type="ECO:0000313" key="3">
    <source>
        <dbReference type="EMBL" id="GBE87637.1"/>
    </source>
</evidence>
<dbReference type="FunCoup" id="A0A401GZP2">
    <property type="interactions" value="298"/>
</dbReference>
<sequence>MHYRDKTGMCVLVPHWFDDTVRLGIRGLPTDECEWPYPRVFKPETSTDGAVLDVPYRLSSEKKRFYETALASSFDRRLSRLSASQRDAHEEGIRREGDVIVPLSLIGSGTPLDIAQEEARQVQQADVLITRYRALKAKKTIGSMTWLWHVRSTGAPSRPTDKLLHYPIPKGAPEGFAEHSITITNYTGKDREYLKKLVSTMDGKFTASMSNTNTIVIAAYVGGTKTAKALSRSIPLVNHTWLEDAFVHWRTPTPAREKYLCFPPGVDFGGLLERGVGPLEPPPPQCRTESVRAAAPEASVQFPTKRGRPSGFAKRAASSVSFQPPTEDSTTITTAPVPAALMRTPSRRSAATKATGKLHEEIMPDVINFQKEMKKSTVRSVWEAEEKDESKSAGRRCMGRKSRRSSQ</sequence>
<dbReference type="OrthoDB" id="2802816at2759"/>
<dbReference type="GO" id="GO:1990683">
    <property type="term" value="P:DNA double-strand break attachment to nuclear envelope"/>
    <property type="evidence" value="ECO:0007669"/>
    <property type="project" value="TreeGrafter"/>
</dbReference>
<feature type="region of interest" description="Disordered" evidence="1">
    <location>
        <begin position="293"/>
        <end position="337"/>
    </location>
</feature>
<proteinExistence type="predicted"/>
<feature type="compositionally biased region" description="Basic and acidic residues" evidence="1">
    <location>
        <begin position="382"/>
        <end position="392"/>
    </location>
</feature>
<dbReference type="GeneID" id="38784554"/>
<name>A0A401GZP2_9APHY</name>
<feature type="region of interest" description="Disordered" evidence="1">
    <location>
        <begin position="374"/>
        <end position="407"/>
    </location>
</feature>
<dbReference type="PANTHER" id="PTHR47667:SF1">
    <property type="entry name" value="REGULATOR OF TY1 TRANSPOSITION PROTEIN 107"/>
    <property type="match status" value="1"/>
</dbReference>
<dbReference type="GO" id="GO:0006302">
    <property type="term" value="P:double-strand break repair"/>
    <property type="evidence" value="ECO:0007669"/>
    <property type="project" value="TreeGrafter"/>
</dbReference>
<organism evidence="3 4">
    <name type="scientific">Sparassis crispa</name>
    <dbReference type="NCBI Taxonomy" id="139825"/>
    <lineage>
        <taxon>Eukaryota</taxon>
        <taxon>Fungi</taxon>
        <taxon>Dikarya</taxon>
        <taxon>Basidiomycota</taxon>
        <taxon>Agaricomycotina</taxon>
        <taxon>Agaricomycetes</taxon>
        <taxon>Polyporales</taxon>
        <taxon>Sparassidaceae</taxon>
        <taxon>Sparassis</taxon>
    </lineage>
</organism>
<protein>
    <recommendedName>
        <fullName evidence="2">BRCT domain-containing protein</fullName>
    </recommendedName>
</protein>
<dbReference type="RefSeq" id="XP_027618550.1">
    <property type="nucleotide sequence ID" value="XM_027762749.1"/>
</dbReference>
<dbReference type="InterPro" id="IPR001357">
    <property type="entry name" value="BRCT_dom"/>
</dbReference>
<feature type="compositionally biased region" description="Polar residues" evidence="1">
    <location>
        <begin position="318"/>
        <end position="334"/>
    </location>
</feature>
<dbReference type="PROSITE" id="PS50172">
    <property type="entry name" value="BRCT"/>
    <property type="match status" value="1"/>
</dbReference>
<dbReference type="SUPFAM" id="SSF52113">
    <property type="entry name" value="BRCT domain"/>
    <property type="match status" value="1"/>
</dbReference>
<dbReference type="InterPro" id="IPR053036">
    <property type="entry name" value="CellCycle_DNARepair_Reg"/>
</dbReference>
<dbReference type="Gene3D" id="3.40.50.10190">
    <property type="entry name" value="BRCT domain"/>
    <property type="match status" value="1"/>
</dbReference>
<dbReference type="GO" id="GO:0005634">
    <property type="term" value="C:nucleus"/>
    <property type="evidence" value="ECO:0007669"/>
    <property type="project" value="TreeGrafter"/>
</dbReference>
<reference evidence="3 4" key="1">
    <citation type="journal article" date="2018" name="Sci. Rep.">
        <title>Genome sequence of the cauliflower mushroom Sparassis crispa (Hanabiratake) and its association with beneficial usage.</title>
        <authorList>
            <person name="Kiyama R."/>
            <person name="Furutani Y."/>
            <person name="Kawaguchi K."/>
            <person name="Nakanishi T."/>
        </authorList>
    </citation>
    <scope>NUCLEOTIDE SEQUENCE [LARGE SCALE GENOMIC DNA]</scope>
</reference>
<evidence type="ECO:0000256" key="1">
    <source>
        <dbReference type="SAM" id="MobiDB-lite"/>
    </source>
</evidence>
<dbReference type="STRING" id="139825.A0A401GZP2"/>